<protein>
    <submittedName>
        <fullName evidence="2">Uncharacterized protein</fullName>
    </submittedName>
</protein>
<sequence>MKSENENKNKQFNVPLGYFESFEERLLIELKFQKLFPNNNDGFLVPEHYFSHVEQAILDQNKPQGKLVRYNFKTILSSVAAIAAVLLVLFYVVNPIEKEMQFDSLSITSLESYFEEEDRIQDYFSAEELSTIQDNTSIFDDQSVSEDLIYEYVDQDIIQNTLDGQ</sequence>
<evidence type="ECO:0000313" key="2">
    <source>
        <dbReference type="EMBL" id="EAQ49311.1"/>
    </source>
</evidence>
<name>A3XMA9_LEEBM</name>
<reference evidence="2 3" key="1">
    <citation type="journal article" date="2007" name="Nature">
        <title>Light stimulates growth of proteorhodopsin-containing marine Flavobacteria.</title>
        <authorList>
            <person name="Gomez-Consarnau L."/>
            <person name="Gonzalez J.M."/>
            <person name="Coll-Llado M."/>
            <person name="Gourdon P."/>
            <person name="Pascher T."/>
            <person name="Neutze R."/>
            <person name="Pedros-Alio C."/>
            <person name="Pinhassi J."/>
        </authorList>
    </citation>
    <scope>NUCLEOTIDE SEQUENCE [LARGE SCALE GENOMIC DNA]</scope>
    <source>
        <strain evidence="2 3">MED217</strain>
    </source>
</reference>
<organism evidence="2 3">
    <name type="scientific">Leeuwenhoekiella blandensis (strain CECT 7118 / CCUG 51940 / KCTC 22103 / MED217)</name>
    <name type="common">Flavobacterium sp. (strain MED217)</name>
    <dbReference type="NCBI Taxonomy" id="398720"/>
    <lineage>
        <taxon>Bacteria</taxon>
        <taxon>Pseudomonadati</taxon>
        <taxon>Bacteroidota</taxon>
        <taxon>Flavobacteriia</taxon>
        <taxon>Flavobacteriales</taxon>
        <taxon>Flavobacteriaceae</taxon>
        <taxon>Leeuwenhoekiella</taxon>
    </lineage>
</organism>
<keyword evidence="3" id="KW-1185">Reference proteome</keyword>
<gene>
    <name evidence="2" type="ORF">MED217_07896</name>
</gene>
<dbReference type="eggNOG" id="ENOG50339RF">
    <property type="taxonomic scope" value="Bacteria"/>
</dbReference>
<keyword evidence="1" id="KW-0812">Transmembrane</keyword>
<dbReference type="EMBL" id="AANC01000005">
    <property type="protein sequence ID" value="EAQ49311.1"/>
    <property type="molecule type" value="Genomic_DNA"/>
</dbReference>
<dbReference type="Proteomes" id="UP000001601">
    <property type="component" value="Unassembled WGS sequence"/>
</dbReference>
<evidence type="ECO:0000313" key="3">
    <source>
        <dbReference type="Proteomes" id="UP000001601"/>
    </source>
</evidence>
<dbReference type="STRING" id="398720.MED217_07896"/>
<comment type="caution">
    <text evidence="2">The sequence shown here is derived from an EMBL/GenBank/DDBJ whole genome shotgun (WGS) entry which is preliminary data.</text>
</comment>
<keyword evidence="1" id="KW-1133">Transmembrane helix</keyword>
<dbReference type="OrthoDB" id="981524at2"/>
<feature type="transmembrane region" description="Helical" evidence="1">
    <location>
        <begin position="74"/>
        <end position="93"/>
    </location>
</feature>
<dbReference type="RefSeq" id="WP_009779960.1">
    <property type="nucleotide sequence ID" value="NZ_CH672395.1"/>
</dbReference>
<evidence type="ECO:0000256" key="1">
    <source>
        <dbReference type="SAM" id="Phobius"/>
    </source>
</evidence>
<dbReference type="HOGENOM" id="CLU_118087_0_0_10"/>
<proteinExistence type="predicted"/>
<keyword evidence="1" id="KW-0472">Membrane</keyword>
<dbReference type="AlphaFoldDB" id="A3XMA9"/>
<accession>A3XMA9</accession>